<accession>B2A2N0</accession>
<dbReference type="PROSITE" id="PS52004">
    <property type="entry name" value="KS3_2"/>
    <property type="match status" value="1"/>
</dbReference>
<keyword evidence="5 14" id="KW-0444">Lipid biosynthesis</keyword>
<dbReference type="PIRSF" id="PIRSF000447">
    <property type="entry name" value="KAS_II"/>
    <property type="match status" value="1"/>
</dbReference>
<evidence type="ECO:0000259" key="17">
    <source>
        <dbReference type="PROSITE" id="PS52004"/>
    </source>
</evidence>
<dbReference type="InterPro" id="IPR018201">
    <property type="entry name" value="Ketoacyl_synth_AS"/>
</dbReference>
<evidence type="ECO:0000256" key="3">
    <source>
        <dbReference type="ARBA" id="ARBA00012356"/>
    </source>
</evidence>
<evidence type="ECO:0000256" key="12">
    <source>
        <dbReference type="ARBA" id="ARBA00047318"/>
    </source>
</evidence>
<dbReference type="PANTHER" id="PTHR11712:SF336">
    <property type="entry name" value="3-OXOACYL-[ACYL-CARRIER-PROTEIN] SYNTHASE, MITOCHONDRIAL"/>
    <property type="match status" value="1"/>
</dbReference>
<evidence type="ECO:0000256" key="8">
    <source>
        <dbReference type="ARBA" id="ARBA00023098"/>
    </source>
</evidence>
<dbReference type="PROSITE" id="PS00606">
    <property type="entry name" value="KS3_1"/>
    <property type="match status" value="1"/>
</dbReference>
<evidence type="ECO:0000256" key="9">
    <source>
        <dbReference type="ARBA" id="ARBA00023160"/>
    </source>
</evidence>
<dbReference type="eggNOG" id="COG0304">
    <property type="taxonomic scope" value="Bacteria"/>
</dbReference>
<evidence type="ECO:0000256" key="15">
    <source>
        <dbReference type="PIRSR" id="PIRSR000447-1"/>
    </source>
</evidence>
<evidence type="ECO:0000313" key="19">
    <source>
        <dbReference type="Proteomes" id="UP000001683"/>
    </source>
</evidence>
<dbReference type="InterPro" id="IPR000794">
    <property type="entry name" value="Beta-ketoacyl_synthase"/>
</dbReference>
<comment type="catalytic activity">
    <reaction evidence="12 14">
        <text>(9Z)-hexadecenoyl-[ACP] + malonyl-[ACP] + H(+) = 3-oxo-(11Z)-octadecenoyl-[ACP] + holo-[ACP] + CO2</text>
        <dbReference type="Rhea" id="RHEA:55040"/>
        <dbReference type="Rhea" id="RHEA-COMP:9623"/>
        <dbReference type="Rhea" id="RHEA-COMP:9685"/>
        <dbReference type="Rhea" id="RHEA-COMP:10800"/>
        <dbReference type="Rhea" id="RHEA-COMP:14074"/>
        <dbReference type="ChEBI" id="CHEBI:15378"/>
        <dbReference type="ChEBI" id="CHEBI:16526"/>
        <dbReference type="ChEBI" id="CHEBI:64479"/>
        <dbReference type="ChEBI" id="CHEBI:78449"/>
        <dbReference type="ChEBI" id="CHEBI:83989"/>
        <dbReference type="ChEBI" id="CHEBI:138538"/>
        <dbReference type="EC" id="2.3.1.179"/>
    </reaction>
</comment>
<comment type="similarity">
    <text evidence="2 14 16">Belongs to the thiolase-like superfamily. Beta-ketoacyl-ACP synthases family.</text>
</comment>
<evidence type="ECO:0000256" key="16">
    <source>
        <dbReference type="RuleBase" id="RU003694"/>
    </source>
</evidence>
<dbReference type="PANTHER" id="PTHR11712">
    <property type="entry name" value="POLYKETIDE SYNTHASE-RELATED"/>
    <property type="match status" value="1"/>
</dbReference>
<protein>
    <recommendedName>
        <fullName evidence="4 14">3-oxoacyl-[acyl-carrier-protein] synthase 2</fullName>
        <ecNumber evidence="3 14">2.3.1.179</ecNumber>
    </recommendedName>
</protein>
<evidence type="ECO:0000256" key="5">
    <source>
        <dbReference type="ARBA" id="ARBA00022516"/>
    </source>
</evidence>
<dbReference type="SUPFAM" id="SSF53901">
    <property type="entry name" value="Thiolase-like"/>
    <property type="match status" value="2"/>
</dbReference>
<dbReference type="Proteomes" id="UP000001683">
    <property type="component" value="Chromosome"/>
</dbReference>
<evidence type="ECO:0000256" key="11">
    <source>
        <dbReference type="ARBA" id="ARBA00024006"/>
    </source>
</evidence>
<dbReference type="InterPro" id="IPR014030">
    <property type="entry name" value="Ketoacyl_synth_N"/>
</dbReference>
<comment type="catalytic activity">
    <reaction evidence="13 14">
        <text>a fatty acyl-[ACP] + malonyl-[ACP] + H(+) = a 3-oxoacyl-[ACP] + holo-[ACP] + CO2</text>
        <dbReference type="Rhea" id="RHEA:22836"/>
        <dbReference type="Rhea" id="RHEA-COMP:9623"/>
        <dbReference type="Rhea" id="RHEA-COMP:9685"/>
        <dbReference type="Rhea" id="RHEA-COMP:9916"/>
        <dbReference type="Rhea" id="RHEA-COMP:14125"/>
        <dbReference type="ChEBI" id="CHEBI:15378"/>
        <dbReference type="ChEBI" id="CHEBI:16526"/>
        <dbReference type="ChEBI" id="CHEBI:64479"/>
        <dbReference type="ChEBI" id="CHEBI:78449"/>
        <dbReference type="ChEBI" id="CHEBI:78776"/>
        <dbReference type="ChEBI" id="CHEBI:138651"/>
    </reaction>
</comment>
<dbReference type="Pfam" id="PF02801">
    <property type="entry name" value="Ketoacyl-synt_C"/>
    <property type="match status" value="1"/>
</dbReference>
<dbReference type="AlphaFoldDB" id="B2A2N0"/>
<gene>
    <name evidence="18" type="ordered locus">Nther_1362</name>
</gene>
<dbReference type="HOGENOM" id="CLU_000022_69_2_9"/>
<dbReference type="Gene3D" id="3.40.47.10">
    <property type="match status" value="2"/>
</dbReference>
<dbReference type="Pfam" id="PF00109">
    <property type="entry name" value="ketoacyl-synt"/>
    <property type="match status" value="1"/>
</dbReference>
<keyword evidence="9 14" id="KW-0275">Fatty acid biosynthesis</keyword>
<evidence type="ECO:0000313" key="18">
    <source>
        <dbReference type="EMBL" id="ACB84945.1"/>
    </source>
</evidence>
<evidence type="ECO:0000256" key="13">
    <source>
        <dbReference type="ARBA" id="ARBA00047659"/>
    </source>
</evidence>
<proteinExistence type="inferred from homology"/>
<keyword evidence="7" id="KW-0276">Fatty acid metabolism</keyword>
<dbReference type="InterPro" id="IPR017568">
    <property type="entry name" value="3-oxoacyl-ACP_synth-2"/>
</dbReference>
<dbReference type="NCBIfam" id="TIGR03150">
    <property type="entry name" value="fabF"/>
    <property type="match status" value="1"/>
</dbReference>
<feature type="domain" description="Ketosynthase family 3 (KS3)" evidence="17">
    <location>
        <begin position="1"/>
        <end position="404"/>
    </location>
</feature>
<dbReference type="KEGG" id="nth:Nther_1362"/>
<keyword evidence="19" id="KW-1185">Reference proteome</keyword>
<dbReference type="InParanoid" id="B2A2N0"/>
<dbReference type="CDD" id="cd00834">
    <property type="entry name" value="KAS_I_II"/>
    <property type="match status" value="1"/>
</dbReference>
<dbReference type="SMART" id="SM00825">
    <property type="entry name" value="PKS_KS"/>
    <property type="match status" value="1"/>
</dbReference>
<dbReference type="EMBL" id="CP001034">
    <property type="protein sequence ID" value="ACB84945.1"/>
    <property type="molecule type" value="Genomic_DNA"/>
</dbReference>
<dbReference type="GO" id="GO:0006633">
    <property type="term" value="P:fatty acid biosynthetic process"/>
    <property type="evidence" value="ECO:0007669"/>
    <property type="project" value="UniProtKB-UniRule"/>
</dbReference>
<reference evidence="18 19" key="2">
    <citation type="journal article" date="2011" name="J. Bacteriol.">
        <title>Complete genome sequence of the anaerobic, halophilic alkalithermophile Natranaerobius thermophilus JW/NM-WN-LF.</title>
        <authorList>
            <person name="Zhao B."/>
            <person name="Mesbah N.M."/>
            <person name="Dalin E."/>
            <person name="Goodwin L."/>
            <person name="Nolan M."/>
            <person name="Pitluck S."/>
            <person name="Chertkov O."/>
            <person name="Brettin T.S."/>
            <person name="Han J."/>
            <person name="Larimer F.W."/>
            <person name="Land M.L."/>
            <person name="Hauser L."/>
            <person name="Kyrpides N."/>
            <person name="Wiegel J."/>
        </authorList>
    </citation>
    <scope>NUCLEOTIDE SEQUENCE [LARGE SCALE GENOMIC DNA]</scope>
    <source>
        <strain evidence="19">ATCC BAA-1301 / DSM 18059 / JW/NM-WN-LF</strain>
    </source>
</reference>
<evidence type="ECO:0000256" key="10">
    <source>
        <dbReference type="ARBA" id="ARBA00023315"/>
    </source>
</evidence>
<reference evidence="18 19" key="1">
    <citation type="submission" date="2008-04" db="EMBL/GenBank/DDBJ databases">
        <title>Complete sequence of chromosome of Natranaerobius thermophilus JW/NM-WN-LF.</title>
        <authorList>
            <consortium name="US DOE Joint Genome Institute"/>
            <person name="Copeland A."/>
            <person name="Lucas S."/>
            <person name="Lapidus A."/>
            <person name="Glavina del Rio T."/>
            <person name="Dalin E."/>
            <person name="Tice H."/>
            <person name="Bruce D."/>
            <person name="Goodwin L."/>
            <person name="Pitluck S."/>
            <person name="Chertkov O."/>
            <person name="Brettin T."/>
            <person name="Detter J.C."/>
            <person name="Han C."/>
            <person name="Kuske C.R."/>
            <person name="Schmutz J."/>
            <person name="Larimer F."/>
            <person name="Land M."/>
            <person name="Hauser L."/>
            <person name="Kyrpides N."/>
            <person name="Lykidis A."/>
            <person name="Mesbah N.M."/>
            <person name="Wiegel J."/>
        </authorList>
    </citation>
    <scope>NUCLEOTIDE SEQUENCE [LARGE SCALE GENOMIC DNA]</scope>
    <source>
        <strain evidence="19">ATCC BAA-1301 / DSM 18059 / JW/NM-WN-LF</strain>
    </source>
</reference>
<evidence type="ECO:0000256" key="2">
    <source>
        <dbReference type="ARBA" id="ARBA00008467"/>
    </source>
</evidence>
<dbReference type="STRING" id="457570.Nther_1362"/>
<dbReference type="InterPro" id="IPR016039">
    <property type="entry name" value="Thiolase-like"/>
</dbReference>
<name>B2A2N0_NATTJ</name>
<keyword evidence="6 14" id="KW-0808">Transferase</keyword>
<organism evidence="18 19">
    <name type="scientific">Natranaerobius thermophilus (strain ATCC BAA-1301 / DSM 18059 / JW/NM-WN-LF)</name>
    <dbReference type="NCBI Taxonomy" id="457570"/>
    <lineage>
        <taxon>Bacteria</taxon>
        <taxon>Bacillati</taxon>
        <taxon>Bacillota</taxon>
        <taxon>Clostridia</taxon>
        <taxon>Natranaerobiales</taxon>
        <taxon>Natranaerobiaceae</taxon>
        <taxon>Natranaerobius</taxon>
    </lineage>
</organism>
<evidence type="ECO:0000256" key="4">
    <source>
        <dbReference type="ARBA" id="ARBA00014657"/>
    </source>
</evidence>
<evidence type="ECO:0000256" key="1">
    <source>
        <dbReference type="ARBA" id="ARBA00005194"/>
    </source>
</evidence>
<dbReference type="GO" id="GO:0004315">
    <property type="term" value="F:3-oxoacyl-[acyl-carrier-protein] synthase activity"/>
    <property type="evidence" value="ECO:0007669"/>
    <property type="project" value="UniProtKB-UniRule"/>
</dbReference>
<dbReference type="EC" id="2.3.1.179" evidence="3 14"/>
<dbReference type="GO" id="GO:0005829">
    <property type="term" value="C:cytosol"/>
    <property type="evidence" value="ECO:0007669"/>
    <property type="project" value="TreeGrafter"/>
</dbReference>
<dbReference type="InterPro" id="IPR020841">
    <property type="entry name" value="PKS_Beta-ketoAc_synthase_dom"/>
</dbReference>
<comment type="function">
    <text evidence="11 14">Involved in the type II fatty acid elongation cycle. Catalyzes the elongation of a wide range of acyl-ACP by the addition of two carbons from malonyl-ACP to an acyl acceptor. Can efficiently catalyze the conversion of palmitoleoyl-ACP (cis-hexadec-9-enoyl-ACP) to cis-vaccenoyl-ACP (cis-octadec-11-enoyl-ACP), an essential step in the thermal regulation of fatty acid composition.</text>
</comment>
<feature type="active site" description="For beta-ketoacyl synthase activity" evidence="15">
    <location>
        <position position="157"/>
    </location>
</feature>
<keyword evidence="10 14" id="KW-0012">Acyltransferase</keyword>
<sequence length="407" mass="43295">MTGLGVISPNGLGKEQFWNALQNGSSGVDEITSFDTEEFSTKIAGEVLDFEATDFFSKKEARRMDRFVQFASAASQMAVDDAALEITDELKNSVGVSIGSGIGGLQTLEESHKKLMEKGPKRVSPLFIPMMIANMASGKVSIDLGAKGPNLTLVTACATAAHAIGESLRILQRGECDVMITGGSEATVTPLAIAGFGSMKALSTRNDDPQKASRPFDKNRDGFVMGEGAGVLVLETLDHAIKRNAPIYAEVAGFGMTGDAYHMTAPCPDSTGAIACMEEAIQDAGISKTEIQYINAHGTSTEYNDRLETLAIKEVFQEHAENLLVSSTKSMTGHLLGAAGGVESVATLLSMTNNYVHPTINLETHDPKCDLDYVPNEGRHAELDTTLVNNFGFGGTNASLIFKSLKD</sequence>
<evidence type="ECO:0000256" key="7">
    <source>
        <dbReference type="ARBA" id="ARBA00022832"/>
    </source>
</evidence>
<keyword evidence="8" id="KW-0443">Lipid metabolism</keyword>
<dbReference type="InterPro" id="IPR014031">
    <property type="entry name" value="Ketoacyl_synth_C"/>
</dbReference>
<dbReference type="UniPathway" id="UPA00094"/>
<dbReference type="FunFam" id="3.40.47.10:FF:000009">
    <property type="entry name" value="3-oxoacyl-[acyl-carrier-protein] synthase 2"/>
    <property type="match status" value="1"/>
</dbReference>
<dbReference type="NCBIfam" id="NF005589">
    <property type="entry name" value="PRK07314.1"/>
    <property type="match status" value="1"/>
</dbReference>
<comment type="pathway">
    <text evidence="1 14">Lipid metabolism; fatty acid biosynthesis.</text>
</comment>
<dbReference type="FunCoup" id="B2A2N0">
    <property type="interactions" value="399"/>
</dbReference>
<evidence type="ECO:0000256" key="14">
    <source>
        <dbReference type="PIRNR" id="PIRNR000447"/>
    </source>
</evidence>
<evidence type="ECO:0000256" key="6">
    <source>
        <dbReference type="ARBA" id="ARBA00022679"/>
    </source>
</evidence>